<keyword evidence="2" id="KW-0808">Transferase</keyword>
<protein>
    <submittedName>
        <fullName evidence="2">GNAT superfamily N-acetyltransferase</fullName>
    </submittedName>
</protein>
<gene>
    <name evidence="2" type="ORF">HNP95_001022</name>
</gene>
<accession>A0A7J9PRN7</accession>
<reference evidence="2 3" key="1">
    <citation type="submission" date="2020-07" db="EMBL/GenBank/DDBJ databases">
        <title>Genomic Encyclopedia of Type Strains, Phase IV (KMG-V): Genome sequencing to study the core and pangenomes of soil and plant-associated prokaryotes.</title>
        <authorList>
            <person name="Whitman W."/>
        </authorList>
    </citation>
    <scope>NUCLEOTIDE SEQUENCE [LARGE SCALE GENOMIC DNA]</scope>
    <source>
        <strain evidence="2 3">C14</strain>
    </source>
</reference>
<dbReference type="InterPro" id="IPR000182">
    <property type="entry name" value="GNAT_dom"/>
</dbReference>
<evidence type="ECO:0000259" key="1">
    <source>
        <dbReference type="PROSITE" id="PS51186"/>
    </source>
</evidence>
<dbReference type="AlphaFoldDB" id="A0A7J9PRN7"/>
<dbReference type="PROSITE" id="PS51186">
    <property type="entry name" value="GNAT"/>
    <property type="match status" value="1"/>
</dbReference>
<sequence length="195" mass="23669">MSIIILKRKNYTPYVLKTNKTPKLKKYNDIKLCNLKYENELIDDIEQKLPLFMDKYFKKYYPTVDIWYREKVVEDFKSNLRNVYVLKKSDKILGVAITRNYSNKYPSKNPKFCSFYICKEIRNCGFGRKLFEKALTDLQENSAGNEIIITVPEERLYESWKNKNFKSFLEKYNFKEINRLHDYYRIGKSEYIFKK</sequence>
<dbReference type="Gene3D" id="3.40.630.30">
    <property type="match status" value="1"/>
</dbReference>
<evidence type="ECO:0000313" key="3">
    <source>
        <dbReference type="Proteomes" id="UP000571751"/>
    </source>
</evidence>
<dbReference type="RefSeq" id="WP_181507997.1">
    <property type="nucleotide sequence ID" value="NZ_JACDUP010000002.1"/>
</dbReference>
<evidence type="ECO:0000313" key="2">
    <source>
        <dbReference type="EMBL" id="MBA2868843.1"/>
    </source>
</evidence>
<dbReference type="GO" id="GO:0016747">
    <property type="term" value="F:acyltransferase activity, transferring groups other than amino-acyl groups"/>
    <property type="evidence" value="ECO:0007669"/>
    <property type="project" value="InterPro"/>
</dbReference>
<organism evidence="2 3">
    <name type="scientific">Methanococcus maripaludis</name>
    <name type="common">Methanococcus deltae</name>
    <dbReference type="NCBI Taxonomy" id="39152"/>
    <lineage>
        <taxon>Archaea</taxon>
        <taxon>Methanobacteriati</taxon>
        <taxon>Methanobacteriota</taxon>
        <taxon>Methanomada group</taxon>
        <taxon>Methanococci</taxon>
        <taxon>Methanococcales</taxon>
        <taxon>Methanococcaceae</taxon>
        <taxon>Methanococcus</taxon>
    </lineage>
</organism>
<dbReference type="SUPFAM" id="SSF55729">
    <property type="entry name" value="Acyl-CoA N-acyltransferases (Nat)"/>
    <property type="match status" value="1"/>
</dbReference>
<dbReference type="Pfam" id="PF13673">
    <property type="entry name" value="Acetyltransf_10"/>
    <property type="match status" value="1"/>
</dbReference>
<comment type="caution">
    <text evidence="2">The sequence shown here is derived from an EMBL/GenBank/DDBJ whole genome shotgun (WGS) entry which is preliminary data.</text>
</comment>
<feature type="domain" description="N-acetyltransferase" evidence="1">
    <location>
        <begin position="40"/>
        <end position="195"/>
    </location>
</feature>
<dbReference type="EMBL" id="JACDUP010000002">
    <property type="protein sequence ID" value="MBA2868843.1"/>
    <property type="molecule type" value="Genomic_DNA"/>
</dbReference>
<proteinExistence type="predicted"/>
<dbReference type="InterPro" id="IPR016181">
    <property type="entry name" value="Acyl_CoA_acyltransferase"/>
</dbReference>
<dbReference type="Proteomes" id="UP000571751">
    <property type="component" value="Unassembled WGS sequence"/>
</dbReference>
<name>A0A7J9PRN7_METMI</name>